<reference evidence="3 4" key="1">
    <citation type="submission" date="2023-06" db="EMBL/GenBank/DDBJ databases">
        <title>Roseiconus lacunae JC819 isolated from Gulf of Mannar region, Tamil Nadu.</title>
        <authorList>
            <person name="Pk S."/>
            <person name="Ch S."/>
            <person name="Ch V.R."/>
        </authorList>
    </citation>
    <scope>NUCLEOTIDE SEQUENCE [LARGE SCALE GENOMIC DNA]</scope>
    <source>
        <strain evidence="3 4">JC819</strain>
    </source>
</reference>
<keyword evidence="4" id="KW-1185">Reference proteome</keyword>
<evidence type="ECO:0000313" key="4">
    <source>
        <dbReference type="Proteomes" id="UP001239462"/>
    </source>
</evidence>
<keyword evidence="2" id="KW-0472">Membrane</keyword>
<feature type="region of interest" description="Disordered" evidence="1">
    <location>
        <begin position="1119"/>
        <end position="1139"/>
    </location>
</feature>
<accession>A0ABT7PR95</accession>
<organism evidence="3 4">
    <name type="scientific">Roseiconus lacunae</name>
    <dbReference type="NCBI Taxonomy" id="2605694"/>
    <lineage>
        <taxon>Bacteria</taxon>
        <taxon>Pseudomonadati</taxon>
        <taxon>Planctomycetota</taxon>
        <taxon>Planctomycetia</taxon>
        <taxon>Pirellulales</taxon>
        <taxon>Pirellulaceae</taxon>
        <taxon>Roseiconus</taxon>
    </lineage>
</organism>
<evidence type="ECO:0008006" key="5">
    <source>
        <dbReference type="Google" id="ProtNLM"/>
    </source>
</evidence>
<dbReference type="PANTHER" id="PTHR30441">
    <property type="entry name" value="DUF748 DOMAIN-CONTAINING PROTEIN"/>
    <property type="match status" value="1"/>
</dbReference>
<evidence type="ECO:0000256" key="2">
    <source>
        <dbReference type="SAM" id="Phobius"/>
    </source>
</evidence>
<dbReference type="InterPro" id="IPR052894">
    <property type="entry name" value="AsmA-related"/>
</dbReference>
<comment type="caution">
    <text evidence="3">The sequence shown here is derived from an EMBL/GenBank/DDBJ whole genome shotgun (WGS) entry which is preliminary data.</text>
</comment>
<name>A0ABT7PR95_9BACT</name>
<gene>
    <name evidence="3" type="ORF">QTN89_24475</name>
</gene>
<evidence type="ECO:0000313" key="3">
    <source>
        <dbReference type="EMBL" id="MDM4018631.1"/>
    </source>
</evidence>
<dbReference type="Proteomes" id="UP001239462">
    <property type="component" value="Unassembled WGS sequence"/>
</dbReference>
<dbReference type="EMBL" id="JASZZN010000024">
    <property type="protein sequence ID" value="MDM4018631.1"/>
    <property type="molecule type" value="Genomic_DNA"/>
</dbReference>
<evidence type="ECO:0000256" key="1">
    <source>
        <dbReference type="SAM" id="MobiDB-lite"/>
    </source>
</evidence>
<feature type="transmembrane region" description="Helical" evidence="2">
    <location>
        <begin position="20"/>
        <end position="38"/>
    </location>
</feature>
<keyword evidence="2" id="KW-0812">Transmembrane</keyword>
<sequence>MNGKDAESIKRAPTGKTSRWMVVVLLIAAIVFLVRFIGPQTVGNQIRRHAQDILRAKYPGLEVSIGHGRVEPSVGLILEDIRLGVPTEHVSAIPVIEQAIERLGLTDGPSRELLRIDRVVVFAKADLAKLLDKENPIVTKRVLISGVRGHAWLESDGKLSLERLYPPPKFGDDICPRLEIRNAQLTYESKVEGSRPIQVDVTKAVMLNHVVTHDTGNTSQAVACKTSIQAIGASTLADSFSVQMDLVGRSGKVSCDIKGARFDGNLVDQIPPPYRERLKSIEHVRGLQLTADTTVTADLRSGKLGGVNVESKVHSGSFHHPASVMPVQGIRGIVTASINETGHPKVRFDACQGYWGEARLVFGGQIEAMTGVAGFANSTTSANTSFALDRLRGGVDVSVYDLMLDQRFAAVIPEKLKDGWRKLEPSGMIDVPRARFDLIAGKIETSAELRCKGVDINFDKFPYPVRQLSGTVTVDSGRLKSTLMSGRVGGRLMQCLFDVPSKPQPREPMVFSVAMDAPIAINNDLLNALTPRGESTTKLEQFVRSLNPLGGVHLVRGTLRTDADGSKHRNFELQISDGTLRFDHFPYPLHNVTGNIQVQDHLVKLTGFQGANSNGGLIQCDGTYRMPIPREQQGGPATPRTAPPGDAMELNFDAMSIALDEALRRALPETSQETWDSLAPSGVLDQLKINVVRRGHGTPLDLGVVARQYDHHQVGAETLRLQPRSLPYRLDITQGLMRYEKGSVYIDSVHAEHGGTNVSADGSCKRISDGRWLLAIDVHNGSRLVPDAELAAALPEQMRAAVRELNLRGPVGLSGLTETLLSDATHPDPVFGWDLKLQLEGNRIGDVGPVHSLRGELDIRGRKDASGISAQGEVQIDSMHVDELQITQIRGPFQIRDERLRLGLRQTGTAEARPIEGQLFDGSLRVDGLMTLSDASFNVQMSLADASVPVALSELGQAEQALAGTLDANMNLEGVLGTRDLLRGRGKATIGGANLYQLPVLVQLLNVLSITPNEESAFTNAEIDYTLIEDQVEFNNLKLWGSLIALHGSGTMDRRRNIDLTFNTRVSPRNTFTRILRPLAADRYTLWTVEVAGPINDPTIQRKALENVGLRFEKLFEGMTPPREPKRKDRTAGVGRMLQ</sequence>
<protein>
    <recommendedName>
        <fullName evidence="5">AsmA-like C-terminal domain-containing protein</fullName>
    </recommendedName>
</protein>
<proteinExistence type="predicted"/>
<keyword evidence="2" id="KW-1133">Transmembrane helix</keyword>
<dbReference type="PANTHER" id="PTHR30441:SF8">
    <property type="entry name" value="DUF748 DOMAIN-CONTAINING PROTEIN"/>
    <property type="match status" value="1"/>
</dbReference>
<dbReference type="RefSeq" id="WP_289166508.1">
    <property type="nucleotide sequence ID" value="NZ_JASZZN010000024.1"/>
</dbReference>